<dbReference type="RefSeq" id="WP_284133508.1">
    <property type="nucleotide sequence ID" value="NZ_JASKYM010000009.1"/>
</dbReference>
<evidence type="ECO:0000313" key="3">
    <source>
        <dbReference type="Proteomes" id="UP001301012"/>
    </source>
</evidence>
<organism evidence="2 3">
    <name type="scientific">Romboutsia sedimentorum</name>
    <dbReference type="NCBI Taxonomy" id="1368474"/>
    <lineage>
        <taxon>Bacteria</taxon>
        <taxon>Bacillati</taxon>
        <taxon>Bacillota</taxon>
        <taxon>Clostridia</taxon>
        <taxon>Peptostreptococcales</taxon>
        <taxon>Peptostreptococcaceae</taxon>
        <taxon>Romboutsia</taxon>
    </lineage>
</organism>
<feature type="domain" description="HTH cro/C1-type" evidence="1">
    <location>
        <begin position="12"/>
        <end position="66"/>
    </location>
</feature>
<protein>
    <submittedName>
        <fullName evidence="2">XRE family transcriptional regulator</fullName>
    </submittedName>
</protein>
<gene>
    <name evidence="2" type="ORF">QOZ84_13695</name>
</gene>
<dbReference type="Pfam" id="PF12844">
    <property type="entry name" value="HTH_19"/>
    <property type="match status" value="1"/>
</dbReference>
<dbReference type="Gene3D" id="1.10.260.40">
    <property type="entry name" value="lambda repressor-like DNA-binding domains"/>
    <property type="match status" value="1"/>
</dbReference>
<evidence type="ECO:0000313" key="2">
    <source>
        <dbReference type="EMBL" id="MDK2564590.1"/>
    </source>
</evidence>
<dbReference type="SUPFAM" id="SSF47413">
    <property type="entry name" value="lambda repressor-like DNA-binding domains"/>
    <property type="match status" value="1"/>
</dbReference>
<dbReference type="PROSITE" id="PS50943">
    <property type="entry name" value="HTH_CROC1"/>
    <property type="match status" value="1"/>
</dbReference>
<name>A0ABT7ECE0_9FIRM</name>
<sequence length="377" mass="43429">MSRKKIFNGKRLKAARTYRGKTIDVLAKEANINKKDILAFEEDKYKPVVENELKISNTLNFPREYFFQHDDIKVIVESTHIRPESPIPRVEEISYKEKLVMTHRVVSVIEEYIKFPEMKIADDLSKYDDMEELATKVRRNWGLGDGPIGNMLSLLESNGIIVSGLNVDKRGALSFTQKQSVERNSRYLVSLGNDKKSATIRNYDLAYELGYIVSTEIGMSSKNFSKDEFACAFLLPKETFFEDLANVNEINDYVELKKKWIAPISAMILRAYQLEVINYKKYMYLMREMEKQGWLKKEPLDENIKATSPALLKKSVEMLIDNKVMTREGLVETVADSGISLYAEDIEMLLGLKEGMLSPKVNNKKNNVTKVNFKNRK</sequence>
<dbReference type="Proteomes" id="UP001301012">
    <property type="component" value="Unassembled WGS sequence"/>
</dbReference>
<proteinExistence type="predicted"/>
<dbReference type="PANTHER" id="PTHR43236:SF1">
    <property type="entry name" value="BLL7220 PROTEIN"/>
    <property type="match status" value="1"/>
</dbReference>
<dbReference type="EMBL" id="JASKYM010000009">
    <property type="protein sequence ID" value="MDK2564590.1"/>
    <property type="molecule type" value="Genomic_DNA"/>
</dbReference>
<reference evidence="2 3" key="1">
    <citation type="submission" date="2023-05" db="EMBL/GenBank/DDBJ databases">
        <title>Rombocin, a short stable natural nisin variant, displays selective antimicrobial activity against Listeria monocytogenes and employs dual mode of action to kill target bacterial strains.</title>
        <authorList>
            <person name="Wambui J."/>
            <person name="Stephan R."/>
            <person name="Kuipers O.P."/>
        </authorList>
    </citation>
    <scope>NUCLEOTIDE SEQUENCE [LARGE SCALE GENOMIC DNA]</scope>
    <source>
        <strain evidence="2 3">RC002</strain>
    </source>
</reference>
<dbReference type="InterPro" id="IPR010982">
    <property type="entry name" value="Lambda_DNA-bd_dom_sf"/>
</dbReference>
<dbReference type="InterPro" id="IPR052345">
    <property type="entry name" value="Rad_response_metalloprotease"/>
</dbReference>
<comment type="caution">
    <text evidence="2">The sequence shown here is derived from an EMBL/GenBank/DDBJ whole genome shotgun (WGS) entry which is preliminary data.</text>
</comment>
<keyword evidence="3" id="KW-1185">Reference proteome</keyword>
<accession>A0ABT7ECE0</accession>
<dbReference type="PANTHER" id="PTHR43236">
    <property type="entry name" value="ANTITOXIN HIGA1"/>
    <property type="match status" value="1"/>
</dbReference>
<dbReference type="CDD" id="cd00093">
    <property type="entry name" value="HTH_XRE"/>
    <property type="match status" value="1"/>
</dbReference>
<evidence type="ECO:0000259" key="1">
    <source>
        <dbReference type="PROSITE" id="PS50943"/>
    </source>
</evidence>
<dbReference type="InterPro" id="IPR001387">
    <property type="entry name" value="Cro/C1-type_HTH"/>
</dbReference>